<name>A0A8X6N338_NEPPI</name>
<organism evidence="1 2">
    <name type="scientific">Nephila pilipes</name>
    <name type="common">Giant wood spider</name>
    <name type="synonym">Nephila maculata</name>
    <dbReference type="NCBI Taxonomy" id="299642"/>
    <lineage>
        <taxon>Eukaryota</taxon>
        <taxon>Metazoa</taxon>
        <taxon>Ecdysozoa</taxon>
        <taxon>Arthropoda</taxon>
        <taxon>Chelicerata</taxon>
        <taxon>Arachnida</taxon>
        <taxon>Araneae</taxon>
        <taxon>Araneomorphae</taxon>
        <taxon>Entelegynae</taxon>
        <taxon>Araneoidea</taxon>
        <taxon>Nephilidae</taxon>
        <taxon>Nephila</taxon>
    </lineage>
</organism>
<reference evidence="1" key="1">
    <citation type="submission" date="2020-08" db="EMBL/GenBank/DDBJ databases">
        <title>Multicomponent nature underlies the extraordinary mechanical properties of spider dragline silk.</title>
        <authorList>
            <person name="Kono N."/>
            <person name="Nakamura H."/>
            <person name="Mori M."/>
            <person name="Yoshida Y."/>
            <person name="Ohtoshi R."/>
            <person name="Malay A.D."/>
            <person name="Moran D.A.P."/>
            <person name="Tomita M."/>
            <person name="Numata K."/>
            <person name="Arakawa K."/>
        </authorList>
    </citation>
    <scope>NUCLEOTIDE SEQUENCE</scope>
</reference>
<sequence>MLLRNAFISLQQLRLSKIAIEVFHDPDVQNFLATHGTKFFIWPNDTSRILGGTSNKLFHRAKKIERSYIGTNFCYEQPCEIRLTGDRKITSLPKRQWEILVRLKLPPVIKSEAMTKRVMDLIHFMVMQTDDWLRDHGLIFCIPADFQKRLQWTKDAKLDKQKTAKALIDDSDIFIKDRFQLACHYCYEEDVFSLWDGMDALHREYYQDSVPEIVGTWIQCIREKTDIDWRKIAAYSLCNPLGLKNFFPKLTQKERLEWLLLALERRWIEDDEFQFCLSKLDQNLHIELSKKVPFEILETFLFRPVHGELLDVVEFLQPYLSAKQFCDFLGLIFCHKILFGSTYFNYVLLITELWEKSPPQYKELVNMEEFYYILNDLVQPYASQYPLRMYIMNKRYLSFNVNRSLLILFKDEKRMNDFCKTHTFDLIKFRRVDMICFSEN</sequence>
<keyword evidence="2" id="KW-1185">Reference proteome</keyword>
<protein>
    <submittedName>
        <fullName evidence="1">Uncharacterized protein</fullName>
    </submittedName>
</protein>
<dbReference type="Proteomes" id="UP000887013">
    <property type="component" value="Unassembled WGS sequence"/>
</dbReference>
<gene>
    <name evidence="1" type="primary">NCL1_51838</name>
    <name evidence="1" type="ORF">NPIL_615691</name>
</gene>
<dbReference type="EMBL" id="BMAW01053384">
    <property type="protein sequence ID" value="GFS90819.1"/>
    <property type="molecule type" value="Genomic_DNA"/>
</dbReference>
<dbReference type="AlphaFoldDB" id="A0A8X6N338"/>
<accession>A0A8X6N338</accession>
<proteinExistence type="predicted"/>
<evidence type="ECO:0000313" key="1">
    <source>
        <dbReference type="EMBL" id="GFS90819.1"/>
    </source>
</evidence>
<evidence type="ECO:0000313" key="2">
    <source>
        <dbReference type="Proteomes" id="UP000887013"/>
    </source>
</evidence>
<comment type="caution">
    <text evidence="1">The sequence shown here is derived from an EMBL/GenBank/DDBJ whole genome shotgun (WGS) entry which is preliminary data.</text>
</comment>